<keyword evidence="5" id="KW-0472">Membrane</keyword>
<proteinExistence type="inferred from homology"/>
<dbReference type="PRINTS" id="PR00260">
    <property type="entry name" value="CHEMTRNSDUCR"/>
</dbReference>
<dbReference type="Gene3D" id="1.10.287.950">
    <property type="entry name" value="Methyl-accepting chemotaxis protein"/>
    <property type="match status" value="1"/>
</dbReference>
<evidence type="ECO:0000256" key="2">
    <source>
        <dbReference type="ARBA" id="ARBA00029447"/>
    </source>
</evidence>
<evidence type="ECO:0000256" key="5">
    <source>
        <dbReference type="SAM" id="Phobius"/>
    </source>
</evidence>
<keyword evidence="5" id="KW-0812">Transmembrane</keyword>
<feature type="transmembrane region" description="Helical" evidence="5">
    <location>
        <begin position="96"/>
        <end position="122"/>
    </location>
</feature>
<keyword evidence="5" id="KW-1133">Transmembrane helix</keyword>
<dbReference type="PANTHER" id="PTHR32089">
    <property type="entry name" value="METHYL-ACCEPTING CHEMOTAXIS PROTEIN MCPB"/>
    <property type="match status" value="1"/>
</dbReference>
<evidence type="ECO:0000259" key="6">
    <source>
        <dbReference type="PROSITE" id="PS50111"/>
    </source>
</evidence>
<reference evidence="8" key="1">
    <citation type="journal article" date="2019" name="Int. J. Syst. Evol. Microbiol.">
        <title>The Global Catalogue of Microorganisms (GCM) 10K type strain sequencing project: providing services to taxonomists for standard genome sequencing and annotation.</title>
        <authorList>
            <consortium name="The Broad Institute Genomics Platform"/>
            <consortium name="The Broad Institute Genome Sequencing Center for Infectious Disease"/>
            <person name="Wu L."/>
            <person name="Ma J."/>
        </authorList>
    </citation>
    <scope>NUCLEOTIDE SEQUENCE [LARGE SCALE GENOMIC DNA]</scope>
    <source>
        <strain evidence="8">KCTC 62164</strain>
    </source>
</reference>
<sequence length="514" mass="54774">MTYLEDIRAFSARWLTVALWVHVPLVWLFSALHDQEGTLATVFVTVLAAAVPTVLYYLRGADELQRLLVSVSFVVMPALLVLTFRGHPWQIDVHMYFFAVLAVLCLFCDARAILVAAGVIAVHHLLFNIFVPSWVFPDGVSYMRVVLHAIIVVFETAALFWLALKLQDGFAAAAAAEAKASAEAEKAVAEAAEAAEAKERAERALAETELARAHIDNLETEKRLADEDHSIKAAQEREQIVLEFEGGLSTVLRDIEHVAEELEQQAESLSKISTESDTAVRVAIGSTNNVSDNVNSVAASAEEMAASINEISRQVKLSAAVADEARTYTKDSEARIKELADRADKINEVLKMIGDIAEQTNLLALNATIEAARAGEAGKGFAVVASEVKSLANQSAKATEEIGKLLAGIREATTGAVAVNNKIVTVVGQISENSATIASAISEQSAATDEIARAAQMASAGTTEATRSVDNMNAVSNSISSAAENTAGAVSALSDKTLALSERAAAFIASLRKQ</sequence>
<dbReference type="RefSeq" id="WP_194215080.1">
    <property type="nucleotide sequence ID" value="NZ_CP061205.1"/>
</dbReference>
<dbReference type="InterPro" id="IPR004090">
    <property type="entry name" value="Chemotax_Me-accpt_rcpt"/>
</dbReference>
<dbReference type="InterPro" id="IPR004089">
    <property type="entry name" value="MCPsignal_dom"/>
</dbReference>
<comment type="similarity">
    <text evidence="2">Belongs to the methyl-accepting chemotaxis (MCP) protein family.</text>
</comment>
<feature type="transmembrane region" description="Helical" evidence="5">
    <location>
        <begin position="64"/>
        <end position="84"/>
    </location>
</feature>
<organism evidence="7 8">
    <name type="scientific">Kordiimonas pumila</name>
    <dbReference type="NCBI Taxonomy" id="2161677"/>
    <lineage>
        <taxon>Bacteria</taxon>
        <taxon>Pseudomonadati</taxon>
        <taxon>Pseudomonadota</taxon>
        <taxon>Alphaproteobacteria</taxon>
        <taxon>Kordiimonadales</taxon>
        <taxon>Kordiimonadaceae</taxon>
        <taxon>Kordiimonas</taxon>
    </lineage>
</organism>
<name>A0ABV7D358_9PROT</name>
<feature type="domain" description="Methyl-accepting transducer" evidence="6">
    <location>
        <begin position="258"/>
        <end position="494"/>
    </location>
</feature>
<evidence type="ECO:0000256" key="3">
    <source>
        <dbReference type="PROSITE-ProRule" id="PRU00284"/>
    </source>
</evidence>
<feature type="transmembrane region" description="Helical" evidence="5">
    <location>
        <begin position="12"/>
        <end position="32"/>
    </location>
</feature>
<dbReference type="SUPFAM" id="SSF58104">
    <property type="entry name" value="Methyl-accepting chemotaxis protein (MCP) signaling domain"/>
    <property type="match status" value="1"/>
</dbReference>
<feature type="coiled-coil region" evidence="4">
    <location>
        <begin position="172"/>
        <end position="221"/>
    </location>
</feature>
<dbReference type="PROSITE" id="PS50111">
    <property type="entry name" value="CHEMOTAXIS_TRANSDUC_2"/>
    <property type="match status" value="1"/>
</dbReference>
<accession>A0ABV7D358</accession>
<evidence type="ECO:0000256" key="1">
    <source>
        <dbReference type="ARBA" id="ARBA00023224"/>
    </source>
</evidence>
<keyword evidence="8" id="KW-1185">Reference proteome</keyword>
<keyword evidence="1 3" id="KW-0807">Transducer</keyword>
<dbReference type="PANTHER" id="PTHR32089:SF112">
    <property type="entry name" value="LYSOZYME-LIKE PROTEIN-RELATED"/>
    <property type="match status" value="1"/>
</dbReference>
<evidence type="ECO:0000313" key="8">
    <source>
        <dbReference type="Proteomes" id="UP001595444"/>
    </source>
</evidence>
<dbReference type="EMBL" id="JBHRSL010000004">
    <property type="protein sequence ID" value="MFC3051603.1"/>
    <property type="molecule type" value="Genomic_DNA"/>
</dbReference>
<protein>
    <submittedName>
        <fullName evidence="7">Methyl-accepting chemotaxis protein</fullName>
    </submittedName>
</protein>
<comment type="caution">
    <text evidence="7">The sequence shown here is derived from an EMBL/GenBank/DDBJ whole genome shotgun (WGS) entry which is preliminary data.</text>
</comment>
<evidence type="ECO:0000256" key="4">
    <source>
        <dbReference type="SAM" id="Coils"/>
    </source>
</evidence>
<dbReference type="SMART" id="SM00283">
    <property type="entry name" value="MA"/>
    <property type="match status" value="1"/>
</dbReference>
<dbReference type="Proteomes" id="UP001595444">
    <property type="component" value="Unassembled WGS sequence"/>
</dbReference>
<feature type="transmembrane region" description="Helical" evidence="5">
    <location>
        <begin position="39"/>
        <end position="58"/>
    </location>
</feature>
<keyword evidence="4" id="KW-0175">Coiled coil</keyword>
<gene>
    <name evidence="7" type="ORF">ACFOKA_06795</name>
</gene>
<evidence type="ECO:0000313" key="7">
    <source>
        <dbReference type="EMBL" id="MFC3051603.1"/>
    </source>
</evidence>
<feature type="transmembrane region" description="Helical" evidence="5">
    <location>
        <begin position="142"/>
        <end position="164"/>
    </location>
</feature>
<dbReference type="Pfam" id="PF00015">
    <property type="entry name" value="MCPsignal"/>
    <property type="match status" value="1"/>
</dbReference>